<dbReference type="Gene3D" id="3.20.20.140">
    <property type="entry name" value="Metal-dependent hydrolases"/>
    <property type="match status" value="1"/>
</dbReference>
<accession>A0A3P1YXR1</accession>
<evidence type="ECO:0000313" key="1">
    <source>
        <dbReference type="EMBL" id="RRD75445.1"/>
    </source>
</evidence>
<dbReference type="PROSITE" id="PS51365">
    <property type="entry name" value="RENAL_DIPEPTIDASE_2"/>
    <property type="match status" value="1"/>
</dbReference>
<dbReference type="SUPFAM" id="SSF51556">
    <property type="entry name" value="Metallo-dependent hydrolases"/>
    <property type="match status" value="1"/>
</dbReference>
<dbReference type="Pfam" id="PF01244">
    <property type="entry name" value="Peptidase_M19"/>
    <property type="match status" value="1"/>
</dbReference>
<sequence length="596" mass="65448">MSVLLDTLYKNIESSASTLPSHRKPKIGISANRKEGTSCIAEPYFQSVVMAGGAPVLIPVITDIHALTSIVEDLDGLIFSGGGDIHPEYLGETPIPELGDTDSCRDEYDFLLLKLAFDRQLPVFGICRGHQLINVAFGGTLYQDIHAQHPKEALQHSQEEARDVATHAVTLAPFPCKLQTALHFSGSPQASSHRLSSTIAVNSIHHQAVKDVAPEFIATATAPDGVNEAMEHPEYSIFSVQWHPEPMAVSGNETMLNLFRYHLHQAEVYAQAKALHRKIITIDSHTDTPMIFQTFDLGRKEGGKVNLPLMREGHLDAAFMVAYIPQGDRDAASLQKATDYATDRLTQVITQAGRYPHEMGIAQSSDELRRLKEEGKKAILLGIENGYALGKDLTNLHRFRQMGVSYITLCHNGDNDLCDSAAGKTEWGGLSPFGKEVVAEMNRLGMMIDVSHAADRTFYDVLEHSTRPVIASHSSCRALCNHRRNLDDNQIKALAQQGGVIQICLYKGFINESPEKASLSDAIRHILHVIDLVGIDYVGIGSDFDGDGELIGCRAANELMQITMRLIAEGLDDESIAKIWGGNLMRVMNEVQNGIK</sequence>
<dbReference type="InterPro" id="IPR029062">
    <property type="entry name" value="Class_I_gatase-like"/>
</dbReference>
<protein>
    <submittedName>
        <fullName evidence="1">Gamma-glutamyl-gamma-aminobutyrate hydrolase family protein</fullName>
    </submittedName>
</protein>
<dbReference type="Proteomes" id="UP000279860">
    <property type="component" value="Unassembled WGS sequence"/>
</dbReference>
<dbReference type="CDD" id="cd01301">
    <property type="entry name" value="rDP_like"/>
    <property type="match status" value="1"/>
</dbReference>
<comment type="caution">
    <text evidence="1">The sequence shown here is derived from an EMBL/GenBank/DDBJ whole genome shotgun (WGS) entry which is preliminary data.</text>
</comment>
<dbReference type="PANTHER" id="PTHR10443">
    <property type="entry name" value="MICROSOMAL DIPEPTIDASE"/>
    <property type="match status" value="1"/>
</dbReference>
<dbReference type="InterPro" id="IPR008257">
    <property type="entry name" value="Pept_M19"/>
</dbReference>
<dbReference type="RefSeq" id="WP_124789952.1">
    <property type="nucleotide sequence ID" value="NZ_RQYN01000020.1"/>
</dbReference>
<dbReference type="PROSITE" id="PS51273">
    <property type="entry name" value="GATASE_TYPE_1"/>
    <property type="match status" value="1"/>
</dbReference>
<keyword evidence="1" id="KW-0378">Hydrolase</keyword>
<proteinExistence type="predicted"/>
<dbReference type="InterPro" id="IPR032466">
    <property type="entry name" value="Metal_Hydrolase"/>
</dbReference>
<dbReference type="GO" id="GO:0070573">
    <property type="term" value="F:metallodipeptidase activity"/>
    <property type="evidence" value="ECO:0007669"/>
    <property type="project" value="InterPro"/>
</dbReference>
<dbReference type="Gene3D" id="3.40.50.880">
    <property type="match status" value="1"/>
</dbReference>
<organism evidence="1 2">
    <name type="scientific">Tannerella forsythia</name>
    <name type="common">Bacteroides forsythus</name>
    <dbReference type="NCBI Taxonomy" id="28112"/>
    <lineage>
        <taxon>Bacteria</taxon>
        <taxon>Pseudomonadati</taxon>
        <taxon>Bacteroidota</taxon>
        <taxon>Bacteroidia</taxon>
        <taxon>Bacteroidales</taxon>
        <taxon>Tannerellaceae</taxon>
        <taxon>Tannerella</taxon>
    </lineage>
</organism>
<name>A0A3P1YXR1_TANFO</name>
<dbReference type="GO" id="GO:0006508">
    <property type="term" value="P:proteolysis"/>
    <property type="evidence" value="ECO:0007669"/>
    <property type="project" value="InterPro"/>
</dbReference>
<reference evidence="1 2" key="1">
    <citation type="submission" date="2018-11" db="EMBL/GenBank/DDBJ databases">
        <title>Genomes From Bacteria Associated with the Canine Oral Cavity: a Test Case for Automated Genome-Based Taxonomic Assignment.</title>
        <authorList>
            <person name="Coil D.A."/>
            <person name="Jospin G."/>
            <person name="Darling A.E."/>
            <person name="Wallis C."/>
            <person name="Davis I.J."/>
            <person name="Harris S."/>
            <person name="Eisen J.A."/>
            <person name="Holcombe L.J."/>
            <person name="O'Flynn C."/>
        </authorList>
    </citation>
    <scope>NUCLEOTIDE SEQUENCE [LARGE SCALE GENOMIC DNA]</scope>
    <source>
        <strain evidence="1 2">OH1426_COT-023</strain>
    </source>
</reference>
<evidence type="ECO:0000313" key="2">
    <source>
        <dbReference type="Proteomes" id="UP000279860"/>
    </source>
</evidence>
<dbReference type="SUPFAM" id="SSF52317">
    <property type="entry name" value="Class I glutamine amidotransferase-like"/>
    <property type="match status" value="1"/>
</dbReference>
<gene>
    <name evidence="1" type="ORF">EII41_06720</name>
</gene>
<dbReference type="CDD" id="cd01745">
    <property type="entry name" value="GATase1_2"/>
    <property type="match status" value="1"/>
</dbReference>
<dbReference type="AlphaFoldDB" id="A0A3P1YXR1"/>
<dbReference type="InterPro" id="IPR011697">
    <property type="entry name" value="Peptidase_C26"/>
</dbReference>
<dbReference type="PANTHER" id="PTHR10443:SF12">
    <property type="entry name" value="DIPEPTIDASE"/>
    <property type="match status" value="1"/>
</dbReference>
<dbReference type="EMBL" id="RQYN01000020">
    <property type="protein sequence ID" value="RRD75445.1"/>
    <property type="molecule type" value="Genomic_DNA"/>
</dbReference>
<dbReference type="Pfam" id="PF07722">
    <property type="entry name" value="Peptidase_C26"/>
    <property type="match status" value="1"/>
</dbReference>